<comment type="caution">
    <text evidence="1">The sequence shown here is derived from an EMBL/GenBank/DDBJ whole genome shotgun (WGS) entry which is preliminary data.</text>
</comment>
<dbReference type="AlphaFoldDB" id="A0A1Q9DLU2"/>
<organism evidence="1 2">
    <name type="scientific">Symbiodinium microadriaticum</name>
    <name type="common">Dinoflagellate</name>
    <name type="synonym">Zooxanthella microadriatica</name>
    <dbReference type="NCBI Taxonomy" id="2951"/>
    <lineage>
        <taxon>Eukaryota</taxon>
        <taxon>Sar</taxon>
        <taxon>Alveolata</taxon>
        <taxon>Dinophyceae</taxon>
        <taxon>Suessiales</taxon>
        <taxon>Symbiodiniaceae</taxon>
        <taxon>Symbiodinium</taxon>
    </lineage>
</organism>
<reference evidence="1 2" key="1">
    <citation type="submission" date="2016-02" db="EMBL/GenBank/DDBJ databases">
        <title>Genome analysis of coral dinoflagellate symbionts highlights evolutionary adaptations to a symbiotic lifestyle.</title>
        <authorList>
            <person name="Aranda M."/>
            <person name="Li Y."/>
            <person name="Liew Y.J."/>
            <person name="Baumgarten S."/>
            <person name="Simakov O."/>
            <person name="Wilson M."/>
            <person name="Piel J."/>
            <person name="Ashoor H."/>
            <person name="Bougouffa S."/>
            <person name="Bajic V.B."/>
            <person name="Ryu T."/>
            <person name="Ravasi T."/>
            <person name="Bayer T."/>
            <person name="Micklem G."/>
            <person name="Kim H."/>
            <person name="Bhak J."/>
            <person name="Lajeunesse T.C."/>
            <person name="Voolstra C.R."/>
        </authorList>
    </citation>
    <scope>NUCLEOTIDE SEQUENCE [LARGE SCALE GENOMIC DNA]</scope>
    <source>
        <strain evidence="1 2">CCMP2467</strain>
    </source>
</reference>
<evidence type="ECO:0000313" key="1">
    <source>
        <dbReference type="EMBL" id="OLP96146.1"/>
    </source>
</evidence>
<dbReference type="EMBL" id="LSRX01000478">
    <property type="protein sequence ID" value="OLP96146.1"/>
    <property type="molecule type" value="Genomic_DNA"/>
</dbReference>
<proteinExistence type="predicted"/>
<dbReference type="GO" id="GO:0003676">
    <property type="term" value="F:nucleic acid binding"/>
    <property type="evidence" value="ECO:0007669"/>
    <property type="project" value="InterPro"/>
</dbReference>
<dbReference type="Proteomes" id="UP000186817">
    <property type="component" value="Unassembled WGS sequence"/>
</dbReference>
<gene>
    <name evidence="1" type="ORF">AK812_SmicGene21657</name>
</gene>
<accession>A0A1Q9DLU2</accession>
<evidence type="ECO:0000313" key="2">
    <source>
        <dbReference type="Proteomes" id="UP000186817"/>
    </source>
</evidence>
<sequence>MVEGWNLHPTGRGRADLKDNSGKDYVVYGSLPPSKLLCSNCWMAGHWKADCRANGLAYEMYEPALVVLKVPICETPDCLIRVLNSEFMPSTRPKESVRCSFKQDYVRDWKSYFESTGKRVCWYSRALFTSKQSCALVDKDKACQLRPEWYKSHVRPGLVR</sequence>
<protein>
    <recommendedName>
        <fullName evidence="3">CCHC-type domain-containing protein</fullName>
    </recommendedName>
</protein>
<dbReference type="SUPFAM" id="SSF57756">
    <property type="entry name" value="Retrovirus zinc finger-like domains"/>
    <property type="match status" value="1"/>
</dbReference>
<dbReference type="GO" id="GO:0008270">
    <property type="term" value="F:zinc ion binding"/>
    <property type="evidence" value="ECO:0007669"/>
    <property type="project" value="InterPro"/>
</dbReference>
<dbReference type="InterPro" id="IPR036875">
    <property type="entry name" value="Znf_CCHC_sf"/>
</dbReference>
<evidence type="ECO:0008006" key="3">
    <source>
        <dbReference type="Google" id="ProtNLM"/>
    </source>
</evidence>
<keyword evidence="2" id="KW-1185">Reference proteome</keyword>
<name>A0A1Q9DLU2_SYMMI</name>